<gene>
    <name evidence="1" type="ORF">MILVUS5_LOCUS25289</name>
</gene>
<reference evidence="1" key="1">
    <citation type="submission" date="2023-10" db="EMBL/GenBank/DDBJ databases">
        <authorList>
            <person name="Rodriguez Cubillos JULIANA M."/>
            <person name="De Vega J."/>
        </authorList>
    </citation>
    <scope>NUCLEOTIDE SEQUENCE</scope>
</reference>
<accession>A0ACB0KUS6</accession>
<comment type="caution">
    <text evidence="1">The sequence shown here is derived from an EMBL/GenBank/DDBJ whole genome shotgun (WGS) entry which is preliminary data.</text>
</comment>
<name>A0ACB0KUS6_TRIPR</name>
<protein>
    <submittedName>
        <fullName evidence="1">Uncharacterized protein</fullName>
    </submittedName>
</protein>
<sequence>MARICASDPLGLGEHHPTHQIPPLPFPSPEPLIKIGVMGIPETRWGYPIPVGYGFGVIIFIPARIWDGFWVWVWGGQNSSPPRPIALPKLEDSTTSEKM</sequence>
<keyword evidence="2" id="KW-1185">Reference proteome</keyword>
<evidence type="ECO:0000313" key="2">
    <source>
        <dbReference type="Proteomes" id="UP001177021"/>
    </source>
</evidence>
<organism evidence="1 2">
    <name type="scientific">Trifolium pratense</name>
    <name type="common">Red clover</name>
    <dbReference type="NCBI Taxonomy" id="57577"/>
    <lineage>
        <taxon>Eukaryota</taxon>
        <taxon>Viridiplantae</taxon>
        <taxon>Streptophyta</taxon>
        <taxon>Embryophyta</taxon>
        <taxon>Tracheophyta</taxon>
        <taxon>Spermatophyta</taxon>
        <taxon>Magnoliopsida</taxon>
        <taxon>eudicotyledons</taxon>
        <taxon>Gunneridae</taxon>
        <taxon>Pentapetalae</taxon>
        <taxon>rosids</taxon>
        <taxon>fabids</taxon>
        <taxon>Fabales</taxon>
        <taxon>Fabaceae</taxon>
        <taxon>Papilionoideae</taxon>
        <taxon>50 kb inversion clade</taxon>
        <taxon>NPAAA clade</taxon>
        <taxon>Hologalegina</taxon>
        <taxon>IRL clade</taxon>
        <taxon>Trifolieae</taxon>
        <taxon>Trifolium</taxon>
    </lineage>
</organism>
<evidence type="ECO:0000313" key="1">
    <source>
        <dbReference type="EMBL" id="CAJ2659012.1"/>
    </source>
</evidence>
<dbReference type="EMBL" id="CASHSV030000311">
    <property type="protein sequence ID" value="CAJ2659012.1"/>
    <property type="molecule type" value="Genomic_DNA"/>
</dbReference>
<dbReference type="Proteomes" id="UP001177021">
    <property type="component" value="Unassembled WGS sequence"/>
</dbReference>
<proteinExistence type="predicted"/>